<organism evidence="4 5">
    <name type="scientific">Companilactobacillus halodurans</name>
    <dbReference type="NCBI Taxonomy" id="2584183"/>
    <lineage>
        <taxon>Bacteria</taxon>
        <taxon>Bacillati</taxon>
        <taxon>Bacillota</taxon>
        <taxon>Bacilli</taxon>
        <taxon>Lactobacillales</taxon>
        <taxon>Lactobacillaceae</taxon>
        <taxon>Companilactobacillus</taxon>
    </lineage>
</organism>
<evidence type="ECO:0000256" key="2">
    <source>
        <dbReference type="SAM" id="SignalP"/>
    </source>
</evidence>
<dbReference type="RefSeq" id="WP_153522742.1">
    <property type="nucleotide sequence ID" value="NZ_VDFO01000050.1"/>
</dbReference>
<feature type="compositionally biased region" description="Low complexity" evidence="1">
    <location>
        <begin position="49"/>
        <end position="77"/>
    </location>
</feature>
<dbReference type="Proteomes" id="UP000371423">
    <property type="component" value="Unassembled WGS sequence"/>
</dbReference>
<feature type="region of interest" description="Disordered" evidence="1">
    <location>
        <begin position="48"/>
        <end position="77"/>
    </location>
</feature>
<evidence type="ECO:0000259" key="3">
    <source>
        <dbReference type="Pfam" id="PF13731"/>
    </source>
</evidence>
<comment type="caution">
    <text evidence="4">The sequence shown here is derived from an EMBL/GenBank/DDBJ whole genome shotgun (WGS) entry which is preliminary data.</text>
</comment>
<accession>A0A5P1A0B0</accession>
<evidence type="ECO:0000313" key="4">
    <source>
        <dbReference type="EMBL" id="MQS98418.1"/>
    </source>
</evidence>
<feature type="domain" description="WxL" evidence="3">
    <location>
        <begin position="37"/>
        <end position="274"/>
    </location>
</feature>
<dbReference type="AlphaFoldDB" id="A0A5P1A0B0"/>
<keyword evidence="5" id="KW-1185">Reference proteome</keyword>
<dbReference type="OrthoDB" id="2328955at2"/>
<dbReference type="InterPro" id="IPR027994">
    <property type="entry name" value="WxL_dom"/>
</dbReference>
<dbReference type="Pfam" id="PF13731">
    <property type="entry name" value="WxL"/>
    <property type="match status" value="1"/>
</dbReference>
<evidence type="ECO:0000313" key="5">
    <source>
        <dbReference type="Proteomes" id="UP000371423"/>
    </source>
</evidence>
<dbReference type="EMBL" id="VDFO01000050">
    <property type="protein sequence ID" value="MQS98418.1"/>
    <property type="molecule type" value="Genomic_DNA"/>
</dbReference>
<feature type="signal peptide" evidence="2">
    <location>
        <begin position="1"/>
        <end position="28"/>
    </location>
</feature>
<name>A0A5P1A0B0_9LACO</name>
<feature type="compositionally biased region" description="Polar residues" evidence="1">
    <location>
        <begin position="116"/>
        <end position="137"/>
    </location>
</feature>
<protein>
    <recommendedName>
        <fullName evidence="3">WxL domain-containing protein</fullName>
    </recommendedName>
</protein>
<gene>
    <name evidence="4" type="ORF">FHL05_11190</name>
</gene>
<feature type="region of interest" description="Disordered" evidence="1">
    <location>
        <begin position="116"/>
        <end position="138"/>
    </location>
</feature>
<reference evidence="4 5" key="1">
    <citation type="journal article" date="2019" name="Syst. Appl. Microbiol.">
        <title>Polyphasic characterization of two novel Lactobacillus spp. isolated from blown salami packages: Description of Lactobacillus halodurans sp. nov. and Lactobacillus salsicarnum sp. nov.</title>
        <authorList>
            <person name="Schuster J.A."/>
            <person name="Klingl A."/>
            <person name="Vogel R.F."/>
            <person name="Ehrmann M.A."/>
        </authorList>
    </citation>
    <scope>NUCLEOTIDE SEQUENCE [LARGE SCALE GENOMIC DNA]</scope>
    <source>
        <strain evidence="4 5">TMW 1.1920</strain>
    </source>
</reference>
<evidence type="ECO:0000256" key="1">
    <source>
        <dbReference type="SAM" id="MobiDB-lite"/>
    </source>
</evidence>
<proteinExistence type="predicted"/>
<keyword evidence="2" id="KW-0732">Signal</keyword>
<sequence length="282" mass="29525">MKLLNKFIRLLALISLSLSITPLTTVKASDDIQVKDTTKSSSNLAVTYSDTDASDTPVATASATPTTTTDDGTSQTATSNVSVTVLSGILTLAAVPDFNFGTMTVGSTSKLQNNTADATDFNTDSTNGDVTAGQDGNDSGLLEVIDSRNFTSEMPGFTLTASIGQLTNADASKKLDAILNLSSIPLLNDSDENISNSSTYLKTNAIQISNDSSSNKNSTLIDLQRDSYNAGVIKAKFNTPSSASLTIPNQTGSTSEESTNHMNAVVTWTLTAKPSVQSNLQK</sequence>
<feature type="chain" id="PRO_5024430383" description="WxL domain-containing protein" evidence="2">
    <location>
        <begin position="29"/>
        <end position="282"/>
    </location>
</feature>